<protein>
    <submittedName>
        <fullName evidence="3">Uncharacterized protein</fullName>
    </submittedName>
</protein>
<accession>A0A0N5C2N5</accession>
<feature type="compositionally biased region" description="Basic and acidic residues" evidence="1">
    <location>
        <begin position="155"/>
        <end position="169"/>
    </location>
</feature>
<organism evidence="2 3">
    <name type="scientific">Strongyloides papillosus</name>
    <name type="common">Intestinal threadworm</name>
    <dbReference type="NCBI Taxonomy" id="174720"/>
    <lineage>
        <taxon>Eukaryota</taxon>
        <taxon>Metazoa</taxon>
        <taxon>Ecdysozoa</taxon>
        <taxon>Nematoda</taxon>
        <taxon>Chromadorea</taxon>
        <taxon>Rhabditida</taxon>
        <taxon>Tylenchina</taxon>
        <taxon>Panagrolaimomorpha</taxon>
        <taxon>Strongyloidoidea</taxon>
        <taxon>Strongyloididae</taxon>
        <taxon>Strongyloides</taxon>
    </lineage>
</organism>
<dbReference type="AlphaFoldDB" id="A0A0N5C2N5"/>
<keyword evidence="2" id="KW-1185">Reference proteome</keyword>
<evidence type="ECO:0000313" key="3">
    <source>
        <dbReference type="WBParaSite" id="SPAL_0001224500.1"/>
    </source>
</evidence>
<feature type="compositionally biased region" description="Polar residues" evidence="1">
    <location>
        <begin position="223"/>
        <end position="232"/>
    </location>
</feature>
<name>A0A0N5C2N5_STREA</name>
<dbReference type="STRING" id="174720.A0A0N5C2N5"/>
<evidence type="ECO:0000256" key="1">
    <source>
        <dbReference type="SAM" id="MobiDB-lite"/>
    </source>
</evidence>
<reference evidence="3" key="1">
    <citation type="submission" date="2017-02" db="UniProtKB">
        <authorList>
            <consortium name="WormBaseParasite"/>
        </authorList>
    </citation>
    <scope>IDENTIFICATION</scope>
</reference>
<dbReference type="Proteomes" id="UP000046392">
    <property type="component" value="Unplaced"/>
</dbReference>
<sequence length="232" mass="26013">MSSQEITVQHNHAVIHDKIEKEKILNHIYQEAVENSNQPIVLIGAHLSDLNKEVSINLPSIANITRTICRKRKNKKGHPTISKHAKAEDLILSDENVTLSNGESFLFYDSILNTTNSNDDNCETDDGKNDSSENIETVNNNEDNESKYLRKRQADRKEGQNKQKSDRNKMNKKKVKAKRPPTKKPLGGRPLPPKPLPGKLTTRKTLTKKATTGRPSPARPSKGTMSFTCPTI</sequence>
<feature type="region of interest" description="Disordered" evidence="1">
    <location>
        <begin position="116"/>
        <end position="232"/>
    </location>
</feature>
<evidence type="ECO:0000313" key="2">
    <source>
        <dbReference type="Proteomes" id="UP000046392"/>
    </source>
</evidence>
<feature type="compositionally biased region" description="Polar residues" evidence="1">
    <location>
        <begin position="132"/>
        <end position="141"/>
    </location>
</feature>
<proteinExistence type="predicted"/>
<dbReference type="WBParaSite" id="SPAL_0001224500.1">
    <property type="protein sequence ID" value="SPAL_0001224500.1"/>
    <property type="gene ID" value="SPAL_0001224500"/>
</dbReference>
<feature type="compositionally biased region" description="Basic residues" evidence="1">
    <location>
        <begin position="170"/>
        <end position="182"/>
    </location>
</feature>